<dbReference type="STRING" id="43265.A0A545WDV4"/>
<evidence type="ECO:0000313" key="9">
    <source>
        <dbReference type="Proteomes" id="UP000315783"/>
    </source>
</evidence>
<dbReference type="PROSITE" id="PS51767">
    <property type="entry name" value="PEPTIDASE_A1"/>
    <property type="match status" value="1"/>
</dbReference>
<dbReference type="InterPro" id="IPR021109">
    <property type="entry name" value="Peptidase_aspartic_dom_sf"/>
</dbReference>
<dbReference type="InterPro" id="IPR001969">
    <property type="entry name" value="Aspartic_peptidase_AS"/>
</dbReference>
<feature type="active site" evidence="3">
    <location>
        <position position="93"/>
    </location>
</feature>
<dbReference type="Pfam" id="PF00026">
    <property type="entry name" value="Asp"/>
    <property type="match status" value="1"/>
</dbReference>
<dbReference type="AlphaFoldDB" id="A0A545WDV4"/>
<dbReference type="SUPFAM" id="SSF50630">
    <property type="entry name" value="Acid proteases"/>
    <property type="match status" value="1"/>
</dbReference>
<evidence type="ECO:0000256" key="3">
    <source>
        <dbReference type="PIRSR" id="PIRSR601461-1"/>
    </source>
</evidence>
<dbReference type="Proteomes" id="UP000315783">
    <property type="component" value="Unassembled WGS sequence"/>
</dbReference>
<dbReference type="EMBL" id="SPUK01000001">
    <property type="protein sequence ID" value="TQW01011.1"/>
    <property type="molecule type" value="Genomic_DNA"/>
</dbReference>
<dbReference type="GO" id="GO:0004190">
    <property type="term" value="F:aspartic-type endopeptidase activity"/>
    <property type="evidence" value="ECO:0007669"/>
    <property type="project" value="UniProtKB-KW"/>
</dbReference>
<evidence type="ECO:0000259" key="7">
    <source>
        <dbReference type="PROSITE" id="PS51767"/>
    </source>
</evidence>
<feature type="compositionally biased region" description="Polar residues" evidence="6">
    <location>
        <begin position="463"/>
        <end position="476"/>
    </location>
</feature>
<keyword evidence="5" id="KW-0645">Protease</keyword>
<sequence length="535" mass="56571">MRLSSVSLAAGLVWAGRISRGQHVAAAVDGDGNGSDNNPGYLAIPVGTIPRTRLTTEKRAKRPIETTLENREFFYAAQIGIGTPPQNITVLIDTGSSELWVNPDCSTARAQDAQQCASFGRYEPGKSRTPPTGPFGSEEIRFGDPTDTSTLTSVNITYFTDKIAFGRLSIKNQTFGVVTASERQSQGILGLAPDLHEGFRSGEPYSLVLNSMARQRVIASRVFSLDLRHSDAKSGALIYGGLDRSRFIGTLDRVPIINGLEGEARLAVSLRTVGMTLPPSRASTTYAVQGDDFDDGNVMLDSGTTISRLKANVARPILTALDVKPDGNTGYYQIPCASRNRTGSVDFGFGGDGDDGRVTMVRVPFKDFIINVGDPDTCYVGIAVTAGQQILGDTVLRAGYFVFDWDNKAVHIAQAADCGDPDIVRIGKGENAVPSVKSNCRGSVNPELDTPASSSSSSSSSSLTSEPTQTVSTTGSVLGPEATTELTPTPSNESEKSSNNDDAKKGNGSGRNGVVGSLLAVLCSVSMGSMMIIFL</sequence>
<dbReference type="GO" id="GO:0006508">
    <property type="term" value="P:proteolysis"/>
    <property type="evidence" value="ECO:0007669"/>
    <property type="project" value="UniProtKB-KW"/>
</dbReference>
<comment type="caution">
    <text evidence="8">The sequence shown here is derived from an EMBL/GenBank/DDBJ whole genome shotgun (WGS) entry which is preliminary data.</text>
</comment>
<proteinExistence type="inferred from homology"/>
<dbReference type="InterPro" id="IPR001461">
    <property type="entry name" value="Aspartic_peptidase_A1"/>
</dbReference>
<organism evidence="8 9">
    <name type="scientific">Cordyceps javanica</name>
    <dbReference type="NCBI Taxonomy" id="43265"/>
    <lineage>
        <taxon>Eukaryota</taxon>
        <taxon>Fungi</taxon>
        <taxon>Dikarya</taxon>
        <taxon>Ascomycota</taxon>
        <taxon>Pezizomycotina</taxon>
        <taxon>Sordariomycetes</taxon>
        <taxon>Hypocreomycetidae</taxon>
        <taxon>Hypocreales</taxon>
        <taxon>Cordycipitaceae</taxon>
        <taxon>Cordyceps</taxon>
    </lineage>
</organism>
<dbReference type="PANTHER" id="PTHR47966:SF65">
    <property type="entry name" value="ASPARTIC-TYPE ENDOPEPTIDASE"/>
    <property type="match status" value="1"/>
</dbReference>
<keyword evidence="2 5" id="KW-0064">Aspartyl protease</keyword>
<keyword evidence="9" id="KW-1185">Reference proteome</keyword>
<evidence type="ECO:0000256" key="4">
    <source>
        <dbReference type="PIRSR" id="PIRSR601461-2"/>
    </source>
</evidence>
<feature type="domain" description="Peptidase A1" evidence="7">
    <location>
        <begin position="75"/>
        <end position="413"/>
    </location>
</feature>
<feature type="disulfide bond" evidence="4">
    <location>
        <begin position="336"/>
        <end position="378"/>
    </location>
</feature>
<gene>
    <name evidence="8" type="ORF">IF1G_00942</name>
</gene>
<dbReference type="OrthoDB" id="771136at2759"/>
<feature type="compositionally biased region" description="Low complexity" evidence="6">
    <location>
        <begin position="453"/>
        <end position="462"/>
    </location>
</feature>
<keyword evidence="5" id="KW-0378">Hydrolase</keyword>
<dbReference type="InterPro" id="IPR033121">
    <property type="entry name" value="PEPTIDASE_A1"/>
</dbReference>
<feature type="region of interest" description="Disordered" evidence="6">
    <location>
        <begin position="435"/>
        <end position="511"/>
    </location>
</feature>
<comment type="similarity">
    <text evidence="1 5">Belongs to the peptidase A1 family.</text>
</comment>
<dbReference type="PANTHER" id="PTHR47966">
    <property type="entry name" value="BETA-SITE APP-CLEAVING ENZYME, ISOFORM A-RELATED"/>
    <property type="match status" value="1"/>
</dbReference>
<keyword evidence="4" id="KW-1015">Disulfide bond</keyword>
<protein>
    <submittedName>
        <fullName evidence="8">Candidapepsin-4</fullName>
    </submittedName>
</protein>
<evidence type="ECO:0000313" key="8">
    <source>
        <dbReference type="EMBL" id="TQW01011.1"/>
    </source>
</evidence>
<feature type="compositionally biased region" description="Basic and acidic residues" evidence="6">
    <location>
        <begin position="493"/>
        <end position="505"/>
    </location>
</feature>
<accession>A0A545WDV4</accession>
<dbReference type="PRINTS" id="PR00792">
    <property type="entry name" value="PEPSIN"/>
</dbReference>
<name>A0A545WDV4_9HYPO</name>
<feature type="active site" evidence="3">
    <location>
        <position position="301"/>
    </location>
</feature>
<evidence type="ECO:0000256" key="1">
    <source>
        <dbReference type="ARBA" id="ARBA00007447"/>
    </source>
</evidence>
<reference evidence="8 9" key="1">
    <citation type="journal article" date="2019" name="Appl. Microbiol. Biotechnol.">
        <title>Genome sequence of Isaria javanica and comparative genome analysis insights into family S53 peptidase evolution in fungal entomopathogens.</title>
        <authorList>
            <person name="Lin R."/>
            <person name="Zhang X."/>
            <person name="Xin B."/>
            <person name="Zou M."/>
            <person name="Gao Y."/>
            <person name="Qin F."/>
            <person name="Hu Q."/>
            <person name="Xie B."/>
            <person name="Cheng X."/>
        </authorList>
    </citation>
    <scope>NUCLEOTIDE SEQUENCE [LARGE SCALE GENOMIC DNA]</scope>
    <source>
        <strain evidence="8 9">IJ1G</strain>
    </source>
</reference>
<dbReference type="Gene3D" id="2.40.70.10">
    <property type="entry name" value="Acid Proteases"/>
    <property type="match status" value="2"/>
</dbReference>
<evidence type="ECO:0000256" key="2">
    <source>
        <dbReference type="ARBA" id="ARBA00022750"/>
    </source>
</evidence>
<dbReference type="PROSITE" id="PS00141">
    <property type="entry name" value="ASP_PROTEASE"/>
    <property type="match status" value="1"/>
</dbReference>
<evidence type="ECO:0000256" key="6">
    <source>
        <dbReference type="SAM" id="MobiDB-lite"/>
    </source>
</evidence>
<evidence type="ECO:0000256" key="5">
    <source>
        <dbReference type="RuleBase" id="RU000454"/>
    </source>
</evidence>